<dbReference type="Proteomes" id="UP000652761">
    <property type="component" value="Unassembled WGS sequence"/>
</dbReference>
<keyword evidence="4" id="KW-1185">Reference proteome</keyword>
<feature type="transmembrane region" description="Helical" evidence="2">
    <location>
        <begin position="28"/>
        <end position="51"/>
    </location>
</feature>
<gene>
    <name evidence="3" type="ORF">Taro_046436</name>
</gene>
<evidence type="ECO:0000313" key="3">
    <source>
        <dbReference type="EMBL" id="MQM13510.1"/>
    </source>
</evidence>
<dbReference type="AlphaFoldDB" id="A0A843X7E2"/>
<dbReference type="EMBL" id="NMUH01005719">
    <property type="protein sequence ID" value="MQM13510.1"/>
    <property type="molecule type" value="Genomic_DNA"/>
</dbReference>
<evidence type="ECO:0000256" key="2">
    <source>
        <dbReference type="SAM" id="Phobius"/>
    </source>
</evidence>
<reference evidence="3" key="1">
    <citation type="submission" date="2017-07" db="EMBL/GenBank/DDBJ databases">
        <title>Taro Niue Genome Assembly and Annotation.</title>
        <authorList>
            <person name="Atibalentja N."/>
            <person name="Keating K."/>
            <person name="Fields C.J."/>
        </authorList>
    </citation>
    <scope>NUCLEOTIDE SEQUENCE</scope>
    <source>
        <strain evidence="3">Niue_2</strain>
        <tissue evidence="3">Leaf</tissue>
    </source>
</reference>
<keyword evidence="2" id="KW-0472">Membrane</keyword>
<keyword evidence="2" id="KW-1133">Transmembrane helix</keyword>
<proteinExistence type="predicted"/>
<evidence type="ECO:0000256" key="1">
    <source>
        <dbReference type="SAM" id="MobiDB-lite"/>
    </source>
</evidence>
<name>A0A843X7E2_COLES</name>
<feature type="region of interest" description="Disordered" evidence="1">
    <location>
        <begin position="147"/>
        <end position="166"/>
    </location>
</feature>
<organism evidence="3 4">
    <name type="scientific">Colocasia esculenta</name>
    <name type="common">Wild taro</name>
    <name type="synonym">Arum esculentum</name>
    <dbReference type="NCBI Taxonomy" id="4460"/>
    <lineage>
        <taxon>Eukaryota</taxon>
        <taxon>Viridiplantae</taxon>
        <taxon>Streptophyta</taxon>
        <taxon>Embryophyta</taxon>
        <taxon>Tracheophyta</taxon>
        <taxon>Spermatophyta</taxon>
        <taxon>Magnoliopsida</taxon>
        <taxon>Liliopsida</taxon>
        <taxon>Araceae</taxon>
        <taxon>Aroideae</taxon>
        <taxon>Colocasieae</taxon>
        <taxon>Colocasia</taxon>
    </lineage>
</organism>
<dbReference type="OrthoDB" id="10575787at2759"/>
<feature type="compositionally biased region" description="Basic and acidic residues" evidence="1">
    <location>
        <begin position="147"/>
        <end position="157"/>
    </location>
</feature>
<evidence type="ECO:0000313" key="4">
    <source>
        <dbReference type="Proteomes" id="UP000652761"/>
    </source>
</evidence>
<protein>
    <submittedName>
        <fullName evidence="3">Uncharacterized protein</fullName>
    </submittedName>
</protein>
<comment type="caution">
    <text evidence="3">The sequence shown here is derived from an EMBL/GenBank/DDBJ whole genome shotgun (WGS) entry which is preliminary data.</text>
</comment>
<accession>A0A843X7E2</accession>
<keyword evidence="2" id="KW-0812">Transmembrane</keyword>
<sequence>MVPAVDALLSMGNAGGQPPALHPHDTDWIIPAGAVLVAVFALSCIMVFIILRCSSCKERNQGVSMFEHECIVASLGMVLLLVISLASLYYFFCYRGGCYGAVLAGGAPAIAGRKAKMTMSRTLADSTLTEKIRQHLPLSWSTGENTVHVHQDGDNTKRKGVCQMTT</sequence>
<feature type="transmembrane region" description="Helical" evidence="2">
    <location>
        <begin position="71"/>
        <end position="92"/>
    </location>
</feature>